<organism evidence="1 2">
    <name type="scientific">Faecalibacterium prausnitzii</name>
    <dbReference type="NCBI Taxonomy" id="853"/>
    <lineage>
        <taxon>Bacteria</taxon>
        <taxon>Bacillati</taxon>
        <taxon>Bacillota</taxon>
        <taxon>Clostridia</taxon>
        <taxon>Eubacteriales</taxon>
        <taxon>Oscillospiraceae</taxon>
        <taxon>Faecalibacterium</taxon>
    </lineage>
</organism>
<evidence type="ECO:0000313" key="2">
    <source>
        <dbReference type="Proteomes" id="UP000261140"/>
    </source>
</evidence>
<reference evidence="1 2" key="1">
    <citation type="submission" date="2018-08" db="EMBL/GenBank/DDBJ databases">
        <title>A genome reference for cultivated species of the human gut microbiota.</title>
        <authorList>
            <person name="Zou Y."/>
            <person name="Xue W."/>
            <person name="Luo G."/>
        </authorList>
    </citation>
    <scope>NUCLEOTIDE SEQUENCE [LARGE SCALE GENOMIC DNA]</scope>
    <source>
        <strain evidence="1 2">AF36-11AT</strain>
    </source>
</reference>
<proteinExistence type="predicted"/>
<comment type="caution">
    <text evidence="1">The sequence shown here is derived from an EMBL/GenBank/DDBJ whole genome shotgun (WGS) entry which is preliminary data.</text>
</comment>
<name>A0A3E2TEN2_9FIRM</name>
<dbReference type="EMBL" id="QVEQ01000001">
    <property type="protein sequence ID" value="RGB73654.1"/>
    <property type="molecule type" value="Genomic_DNA"/>
</dbReference>
<accession>A0A3E2TEN2</accession>
<gene>
    <name evidence="1" type="ORF">DWZ89_02380</name>
</gene>
<dbReference type="RefSeq" id="WP_117504321.1">
    <property type="nucleotide sequence ID" value="NZ_QVEQ01000001.1"/>
</dbReference>
<protein>
    <submittedName>
        <fullName evidence="1">Uncharacterized protein</fullName>
    </submittedName>
</protein>
<sequence>MPLYTSKAVGEWLGITDRQVRNLRDQGVLSEVRPGVFDMKVCVRQYLKFKIGDKDDQARLVAARAEREETRGKIEKMRMEEAQGDLHRTEEVERALKTIFANFKNRLETIPTKYASTMAQLTDPAEAHDILQKAVQEALVELSDPEIALAAPEEESEDEQEK</sequence>
<dbReference type="AlphaFoldDB" id="A0A3E2TEN2"/>
<dbReference type="Proteomes" id="UP000261140">
    <property type="component" value="Unassembled WGS sequence"/>
</dbReference>
<evidence type="ECO:0000313" key="1">
    <source>
        <dbReference type="EMBL" id="RGB73654.1"/>
    </source>
</evidence>